<dbReference type="GO" id="GO:0000287">
    <property type="term" value="F:magnesium ion binding"/>
    <property type="evidence" value="ECO:0007669"/>
    <property type="project" value="InterPro"/>
</dbReference>
<evidence type="ECO:0000313" key="9">
    <source>
        <dbReference type="Proteomes" id="UP000237797"/>
    </source>
</evidence>
<evidence type="ECO:0000313" key="8">
    <source>
        <dbReference type="EMBL" id="PRX42255.1"/>
    </source>
</evidence>
<dbReference type="InterPro" id="IPR005238">
    <property type="entry name" value="ComB-like"/>
</dbReference>
<dbReference type="EMBL" id="PVNE01000002">
    <property type="protein sequence ID" value="PRX42255.1"/>
    <property type="molecule type" value="Genomic_DNA"/>
</dbReference>
<dbReference type="EC" id="3.1.3.71" evidence="3"/>
<proteinExistence type="inferred from homology"/>
<comment type="similarity">
    <text evidence="2">Belongs to the ComB family.</text>
</comment>
<gene>
    <name evidence="8" type="ORF">CLV97_10237</name>
</gene>
<evidence type="ECO:0000256" key="2">
    <source>
        <dbReference type="ARBA" id="ARBA00009997"/>
    </source>
</evidence>
<protein>
    <recommendedName>
        <fullName evidence="4">Probable 2-phosphosulfolactate phosphatase</fullName>
        <ecNumber evidence="3">3.1.3.71</ecNumber>
    </recommendedName>
</protein>
<sequence>MPKKIRIWMKKEEIEETALKGSTAVVMDVCLATTTLLKIIEGGPRRVFPTGSLEEARRLAEELDARHLLTGGEEGGFRIEGFHCGPFPDEYPPEKVKGKDVVYLTSNGTRAIHRARTADELLIACIRNAPAVARYLQEVTTDTVRLICAGSLGRVSLEDVLCAAIILTEMDLSGWDLDDAAVLLRDWGSRVREEVPRILETGRIGRWFEREGEIRALRYAGEVGASDTLIVFRDGQLVAMAGSGERREAEKRR</sequence>
<evidence type="ECO:0000256" key="4">
    <source>
        <dbReference type="ARBA" id="ARBA00021948"/>
    </source>
</evidence>
<dbReference type="PANTHER" id="PTHR37311">
    <property type="entry name" value="2-PHOSPHOSULFOLACTATE PHOSPHATASE-RELATED"/>
    <property type="match status" value="1"/>
</dbReference>
<keyword evidence="6" id="KW-0460">Magnesium</keyword>
<comment type="cofactor">
    <cofactor evidence="1">
        <name>Mg(2+)</name>
        <dbReference type="ChEBI" id="CHEBI:18420"/>
    </cofactor>
</comment>
<dbReference type="RefSeq" id="WP_170070326.1">
    <property type="nucleotide sequence ID" value="NZ_PVNE01000002.1"/>
</dbReference>
<keyword evidence="5" id="KW-0378">Hydrolase</keyword>
<name>A0A2T0LIU6_9BACL</name>
<dbReference type="GO" id="GO:0050545">
    <property type="term" value="F:sulfopyruvate decarboxylase activity"/>
    <property type="evidence" value="ECO:0007669"/>
    <property type="project" value="TreeGrafter"/>
</dbReference>
<comment type="caution">
    <text evidence="8">The sequence shown here is derived from an EMBL/GenBank/DDBJ whole genome shotgun (WGS) entry which is preliminary data.</text>
</comment>
<dbReference type="SUPFAM" id="SSF142823">
    <property type="entry name" value="ComB-like"/>
    <property type="match status" value="1"/>
</dbReference>
<dbReference type="PANTHER" id="PTHR37311:SF1">
    <property type="entry name" value="2-PHOSPHOSULFOLACTATE PHOSPHATASE-RELATED"/>
    <property type="match status" value="1"/>
</dbReference>
<accession>A0A2T0LIU6</accession>
<evidence type="ECO:0000256" key="1">
    <source>
        <dbReference type="ARBA" id="ARBA00001946"/>
    </source>
</evidence>
<evidence type="ECO:0000256" key="6">
    <source>
        <dbReference type="ARBA" id="ARBA00022842"/>
    </source>
</evidence>
<dbReference type="AlphaFoldDB" id="A0A2T0LIU6"/>
<dbReference type="Gene3D" id="3.90.1560.10">
    <property type="entry name" value="ComB-like"/>
    <property type="match status" value="1"/>
</dbReference>
<reference evidence="8 9" key="1">
    <citation type="submission" date="2018-03" db="EMBL/GenBank/DDBJ databases">
        <title>Genomic Encyclopedia of Archaeal and Bacterial Type Strains, Phase II (KMG-II): from individual species to whole genera.</title>
        <authorList>
            <person name="Goeker M."/>
        </authorList>
    </citation>
    <scope>NUCLEOTIDE SEQUENCE [LARGE SCALE GENOMIC DNA]</scope>
    <source>
        <strain evidence="8 9">DSM 44946</strain>
    </source>
</reference>
<organism evidence="8 9">
    <name type="scientific">Planifilum fimeticola</name>
    <dbReference type="NCBI Taxonomy" id="201975"/>
    <lineage>
        <taxon>Bacteria</taxon>
        <taxon>Bacillati</taxon>
        <taxon>Bacillota</taxon>
        <taxon>Bacilli</taxon>
        <taxon>Bacillales</taxon>
        <taxon>Thermoactinomycetaceae</taxon>
        <taxon>Planifilum</taxon>
    </lineage>
</organism>
<dbReference type="Proteomes" id="UP000237797">
    <property type="component" value="Unassembled WGS sequence"/>
</dbReference>
<dbReference type="Pfam" id="PF04029">
    <property type="entry name" value="2-ph_phosp"/>
    <property type="match status" value="1"/>
</dbReference>
<dbReference type="InterPro" id="IPR036702">
    <property type="entry name" value="ComB-like_sf"/>
</dbReference>
<evidence type="ECO:0000256" key="3">
    <source>
        <dbReference type="ARBA" id="ARBA00012953"/>
    </source>
</evidence>
<comment type="catalytic activity">
    <reaction evidence="7">
        <text>(2R)-O-phospho-3-sulfolactate + H2O = (2R)-3-sulfolactate + phosphate</text>
        <dbReference type="Rhea" id="RHEA:23416"/>
        <dbReference type="ChEBI" id="CHEBI:15377"/>
        <dbReference type="ChEBI" id="CHEBI:15597"/>
        <dbReference type="ChEBI" id="CHEBI:43474"/>
        <dbReference type="ChEBI" id="CHEBI:58738"/>
        <dbReference type="EC" id="3.1.3.71"/>
    </reaction>
</comment>
<dbReference type="GO" id="GO:0050532">
    <property type="term" value="F:2-phosphosulfolactate phosphatase activity"/>
    <property type="evidence" value="ECO:0007669"/>
    <property type="project" value="UniProtKB-EC"/>
</dbReference>
<evidence type="ECO:0000256" key="5">
    <source>
        <dbReference type="ARBA" id="ARBA00022801"/>
    </source>
</evidence>
<keyword evidence="9" id="KW-1185">Reference proteome</keyword>
<evidence type="ECO:0000256" key="7">
    <source>
        <dbReference type="ARBA" id="ARBA00033711"/>
    </source>
</evidence>